<dbReference type="PRINTS" id="PR00778">
    <property type="entry name" value="HTHARSR"/>
</dbReference>
<reference evidence="1 2" key="1">
    <citation type="submission" date="2019-11" db="EMBL/GenBank/DDBJ databases">
        <authorList>
            <person name="Li J."/>
        </authorList>
    </citation>
    <scope>NUCLEOTIDE SEQUENCE [LARGE SCALE GENOMIC DNA]</scope>
    <source>
        <strain evidence="1 2">MF47</strain>
    </source>
</reference>
<dbReference type="Proteomes" id="UP000392064">
    <property type="component" value="Chromosome"/>
</dbReference>
<organism evidence="1 2">
    <name type="scientific">Aeromicrobium yanjiei</name>
    <dbReference type="NCBI Taxonomy" id="2662028"/>
    <lineage>
        <taxon>Bacteria</taxon>
        <taxon>Bacillati</taxon>
        <taxon>Actinomycetota</taxon>
        <taxon>Actinomycetes</taxon>
        <taxon>Propionibacteriales</taxon>
        <taxon>Nocardioidaceae</taxon>
        <taxon>Aeromicrobium</taxon>
    </lineage>
</organism>
<dbReference type="Gene3D" id="1.10.10.10">
    <property type="entry name" value="Winged helix-like DNA-binding domain superfamily/Winged helix DNA-binding domain"/>
    <property type="match status" value="1"/>
</dbReference>
<dbReference type="PROSITE" id="PS50987">
    <property type="entry name" value="HTH_ARSR_2"/>
    <property type="match status" value="1"/>
</dbReference>
<dbReference type="AlphaFoldDB" id="A0A5Q2MA68"/>
<evidence type="ECO:0000313" key="2">
    <source>
        <dbReference type="Proteomes" id="UP000392064"/>
    </source>
</evidence>
<dbReference type="EMBL" id="CP045737">
    <property type="protein sequence ID" value="QGG39997.1"/>
    <property type="molecule type" value="Genomic_DNA"/>
</dbReference>
<evidence type="ECO:0000313" key="1">
    <source>
        <dbReference type="EMBL" id="QGG39997.1"/>
    </source>
</evidence>
<gene>
    <name evidence="1" type="ORF">GEV26_00605</name>
</gene>
<dbReference type="InterPro" id="IPR036388">
    <property type="entry name" value="WH-like_DNA-bd_sf"/>
</dbReference>
<sequence length="106" mass="11920">MNEDQLDLVFGALADRTRRAILARLADQDTSVGDLTALFAMSQPAVSKHLKVLEQAGLVSRNRQGTLRLSHLEAEPLKGATVWMADYRTYWSESYDRLDALLEELD</sequence>
<dbReference type="InterPro" id="IPR011991">
    <property type="entry name" value="ArsR-like_HTH"/>
</dbReference>
<dbReference type="SMART" id="SM00418">
    <property type="entry name" value="HTH_ARSR"/>
    <property type="match status" value="1"/>
</dbReference>
<dbReference type="GO" id="GO:0003700">
    <property type="term" value="F:DNA-binding transcription factor activity"/>
    <property type="evidence" value="ECO:0007669"/>
    <property type="project" value="InterPro"/>
</dbReference>
<protein>
    <submittedName>
        <fullName evidence="1">Metalloregulator ArsR/SmtB family transcription factor</fullName>
    </submittedName>
</protein>
<proteinExistence type="predicted"/>
<dbReference type="KEGG" id="aef:GEV26_00605"/>
<dbReference type="Pfam" id="PF01022">
    <property type="entry name" value="HTH_5"/>
    <property type="match status" value="1"/>
</dbReference>
<dbReference type="InterPro" id="IPR036390">
    <property type="entry name" value="WH_DNA-bd_sf"/>
</dbReference>
<keyword evidence="2" id="KW-1185">Reference proteome</keyword>
<dbReference type="NCBIfam" id="NF033788">
    <property type="entry name" value="HTH_metalloreg"/>
    <property type="match status" value="1"/>
</dbReference>
<dbReference type="PANTHER" id="PTHR38600:SF2">
    <property type="entry name" value="SLL0088 PROTEIN"/>
    <property type="match status" value="1"/>
</dbReference>
<dbReference type="PANTHER" id="PTHR38600">
    <property type="entry name" value="TRANSCRIPTIONAL REGULATORY PROTEIN"/>
    <property type="match status" value="1"/>
</dbReference>
<dbReference type="RefSeq" id="WP_153651270.1">
    <property type="nucleotide sequence ID" value="NZ_CP045737.1"/>
</dbReference>
<name>A0A5Q2MA68_9ACTN</name>
<accession>A0A5Q2MA68</accession>
<dbReference type="CDD" id="cd00090">
    <property type="entry name" value="HTH_ARSR"/>
    <property type="match status" value="1"/>
</dbReference>
<dbReference type="SUPFAM" id="SSF46785">
    <property type="entry name" value="Winged helix' DNA-binding domain"/>
    <property type="match status" value="1"/>
</dbReference>
<dbReference type="InterPro" id="IPR001845">
    <property type="entry name" value="HTH_ArsR_DNA-bd_dom"/>
</dbReference>